<evidence type="ECO:0000313" key="3">
    <source>
        <dbReference type="Proteomes" id="UP000683575"/>
    </source>
</evidence>
<dbReference type="RefSeq" id="WP_216942994.1">
    <property type="nucleotide sequence ID" value="NZ_CP077062.1"/>
</dbReference>
<name>A0A975T4F1_9ACTN</name>
<dbReference type="EMBL" id="CP077062">
    <property type="protein sequence ID" value="QWZ10770.1"/>
    <property type="molecule type" value="Genomic_DNA"/>
</dbReference>
<protein>
    <recommendedName>
        <fullName evidence="4">DUF222 domain-containing protein</fullName>
    </recommendedName>
</protein>
<feature type="region of interest" description="Disordered" evidence="1">
    <location>
        <begin position="99"/>
        <end position="125"/>
    </location>
</feature>
<sequence>MSVAQLHPGGRVRDAVPSARAAMRAAAAVPVAGLDVDELTDALVGAAALEGQAAALRLSLLAEADARKVAQSLGVTGTDAWAARLTGANRAETANLVRWRGGWRRPTTRPGTRSPPVRSTRTRSR</sequence>
<feature type="compositionally biased region" description="Low complexity" evidence="1">
    <location>
        <begin position="108"/>
        <end position="119"/>
    </location>
</feature>
<evidence type="ECO:0000256" key="1">
    <source>
        <dbReference type="SAM" id="MobiDB-lite"/>
    </source>
</evidence>
<organism evidence="2 3">
    <name type="scientific">Nocardioides panacis</name>
    <dbReference type="NCBI Taxonomy" id="2849501"/>
    <lineage>
        <taxon>Bacteria</taxon>
        <taxon>Bacillati</taxon>
        <taxon>Actinomycetota</taxon>
        <taxon>Actinomycetes</taxon>
        <taxon>Propionibacteriales</taxon>
        <taxon>Nocardioidaceae</taxon>
        <taxon>Nocardioides</taxon>
    </lineage>
</organism>
<proteinExistence type="predicted"/>
<dbReference type="Proteomes" id="UP000683575">
    <property type="component" value="Chromosome"/>
</dbReference>
<evidence type="ECO:0000313" key="2">
    <source>
        <dbReference type="EMBL" id="QWZ10770.1"/>
    </source>
</evidence>
<reference evidence="2" key="1">
    <citation type="submission" date="2021-06" db="EMBL/GenBank/DDBJ databases">
        <title>Complete genome sequence of Nocardioides sp. G188.</title>
        <authorList>
            <person name="Im W.-T."/>
        </authorList>
    </citation>
    <scope>NUCLEOTIDE SEQUENCE</scope>
    <source>
        <strain evidence="2">G188</strain>
    </source>
</reference>
<accession>A0A975T4F1</accession>
<dbReference type="KEGG" id="nps:KRR39_17605"/>
<dbReference type="AlphaFoldDB" id="A0A975T4F1"/>
<keyword evidence="3" id="KW-1185">Reference proteome</keyword>
<gene>
    <name evidence="2" type="ORF">KRR39_17605</name>
</gene>
<evidence type="ECO:0008006" key="4">
    <source>
        <dbReference type="Google" id="ProtNLM"/>
    </source>
</evidence>